<proteinExistence type="predicted"/>
<sequence>MVKSESHDGGLVKVMFRLSPDEWHGSAAETLWATPVGPDSYRLENTPFYAFGVSFQDVVVATSENSVFVFSGVFKHGGHSTYRIIVDPNRKDDFEEFWEPLHEKRCTYEAGPGGLLAVDVPPEANIRDVYGCLQAGEDAGVWGFEEGHCGHLVE</sequence>
<dbReference type="Pfam" id="PF14085">
    <property type="entry name" value="DUF4265"/>
    <property type="match status" value="1"/>
</dbReference>
<gene>
    <name evidence="1" type="ORF">SOCE26_096280</name>
</gene>
<organism evidence="1 2">
    <name type="scientific">Sorangium cellulosum</name>
    <name type="common">Polyangium cellulosum</name>
    <dbReference type="NCBI Taxonomy" id="56"/>
    <lineage>
        <taxon>Bacteria</taxon>
        <taxon>Pseudomonadati</taxon>
        <taxon>Myxococcota</taxon>
        <taxon>Polyangia</taxon>
        <taxon>Polyangiales</taxon>
        <taxon>Polyangiaceae</taxon>
        <taxon>Sorangium</taxon>
    </lineage>
</organism>
<reference evidence="1 2" key="1">
    <citation type="submission" date="2015-09" db="EMBL/GenBank/DDBJ databases">
        <title>Sorangium comparison.</title>
        <authorList>
            <person name="Zaburannyi N."/>
            <person name="Bunk B."/>
            <person name="Overmann J."/>
            <person name="Mueller R."/>
        </authorList>
    </citation>
    <scope>NUCLEOTIDE SEQUENCE [LARGE SCALE GENOMIC DNA]</scope>
    <source>
        <strain evidence="1 2">So ce26</strain>
    </source>
</reference>
<dbReference type="RefSeq" id="WP_159397968.1">
    <property type="nucleotide sequence ID" value="NZ_CP012673.1"/>
</dbReference>
<evidence type="ECO:0000313" key="1">
    <source>
        <dbReference type="EMBL" id="AUX48098.1"/>
    </source>
</evidence>
<dbReference type="EMBL" id="CP012673">
    <property type="protein sequence ID" value="AUX48098.1"/>
    <property type="molecule type" value="Genomic_DNA"/>
</dbReference>
<evidence type="ECO:0000313" key="2">
    <source>
        <dbReference type="Proteomes" id="UP000238348"/>
    </source>
</evidence>
<dbReference type="OrthoDB" id="8617673at2"/>
<protein>
    <recommendedName>
        <fullName evidence="3">DUF4265 domain-containing protein</fullName>
    </recommendedName>
</protein>
<evidence type="ECO:0008006" key="3">
    <source>
        <dbReference type="Google" id="ProtNLM"/>
    </source>
</evidence>
<dbReference type="Proteomes" id="UP000238348">
    <property type="component" value="Chromosome"/>
</dbReference>
<dbReference type="AlphaFoldDB" id="A0A2L0F936"/>
<dbReference type="InterPro" id="IPR025361">
    <property type="entry name" value="DUF4265"/>
</dbReference>
<accession>A0A2L0F936</accession>
<name>A0A2L0F936_SORCE</name>